<evidence type="ECO:0000313" key="4">
    <source>
        <dbReference type="Proteomes" id="UP000321525"/>
    </source>
</evidence>
<sequence>MNIKIYCLPGTMCDQRLWQACMTYLPENVELIHIAIPVEKSINAIVTALEQKLPVGKINLAGFSLGGYIASAFALKYPDKINKLLLISNMSYLLPAAELKERSRTIAYLKLHGYSGIPTKRITALLHSSKHNNQEIISCIRAMDIALGKETLIHQLTVTTQRENLLVKLPTLAIPIQFLIGDNDSLVKLTRIADILTQSTLISLTTLVDTGHMLPLEQPEKCADHMIRFFIE</sequence>
<feature type="domain" description="AB hydrolase-1" evidence="1">
    <location>
        <begin position="41"/>
        <end position="118"/>
    </location>
</feature>
<accession>A0A5C6QUP3</accession>
<gene>
    <name evidence="2" type="ORF">ESZ26_02500</name>
    <name evidence="3" type="ORF">ESZ27_00865</name>
</gene>
<evidence type="ECO:0000313" key="3">
    <source>
        <dbReference type="EMBL" id="TWX72392.1"/>
    </source>
</evidence>
<dbReference type="EMBL" id="VOLQ01000001">
    <property type="protein sequence ID" value="TWX72392.1"/>
    <property type="molecule type" value="Genomic_DNA"/>
</dbReference>
<dbReference type="RefSeq" id="WP_146797964.1">
    <property type="nucleotide sequence ID" value="NZ_VOLP01000004.1"/>
</dbReference>
<comment type="caution">
    <text evidence="3">The sequence shown here is derived from an EMBL/GenBank/DDBJ whole genome shotgun (WGS) entry which is preliminary data.</text>
</comment>
<dbReference type="AlphaFoldDB" id="A0A5C6QUP3"/>
<proteinExistence type="predicted"/>
<name>A0A5C6QUP3_9GAMM</name>
<dbReference type="Proteomes" id="UP000321917">
    <property type="component" value="Unassembled WGS sequence"/>
</dbReference>
<keyword evidence="3" id="KW-0378">Hydrolase</keyword>
<dbReference type="Pfam" id="PF00561">
    <property type="entry name" value="Abhydrolase_1"/>
    <property type="match status" value="1"/>
</dbReference>
<dbReference type="InterPro" id="IPR050266">
    <property type="entry name" value="AB_hydrolase_sf"/>
</dbReference>
<keyword evidence="4" id="KW-1185">Reference proteome</keyword>
<dbReference type="OrthoDB" id="6251202at2"/>
<reference evidence="3 5" key="1">
    <citation type="submission" date="2019-07" db="EMBL/GenBank/DDBJ databases">
        <title>Genomes of sea-ice associated Colwellia species.</title>
        <authorList>
            <person name="Bowman J.P."/>
        </authorList>
    </citation>
    <scope>NUCLEOTIDE SEQUENCE [LARGE SCALE GENOMIC DNA]</scope>
    <source>
        <strain evidence="2 4">ACAM 607</strain>
        <strain evidence="3 5">IC036</strain>
    </source>
</reference>
<dbReference type="PRINTS" id="PR00111">
    <property type="entry name" value="ABHYDROLASE"/>
</dbReference>
<dbReference type="Proteomes" id="UP000321525">
    <property type="component" value="Unassembled WGS sequence"/>
</dbReference>
<dbReference type="SUPFAM" id="SSF53474">
    <property type="entry name" value="alpha/beta-Hydrolases"/>
    <property type="match status" value="1"/>
</dbReference>
<evidence type="ECO:0000313" key="2">
    <source>
        <dbReference type="EMBL" id="TWX62276.1"/>
    </source>
</evidence>
<protein>
    <submittedName>
        <fullName evidence="3">Alpha/beta hydrolase</fullName>
    </submittedName>
</protein>
<evidence type="ECO:0000313" key="5">
    <source>
        <dbReference type="Proteomes" id="UP000321917"/>
    </source>
</evidence>
<dbReference type="InterPro" id="IPR000073">
    <property type="entry name" value="AB_hydrolase_1"/>
</dbReference>
<dbReference type="EMBL" id="VOLR01000003">
    <property type="protein sequence ID" value="TWX62276.1"/>
    <property type="molecule type" value="Genomic_DNA"/>
</dbReference>
<dbReference type="PANTHER" id="PTHR43798">
    <property type="entry name" value="MONOACYLGLYCEROL LIPASE"/>
    <property type="match status" value="1"/>
</dbReference>
<dbReference type="InterPro" id="IPR029058">
    <property type="entry name" value="AB_hydrolase_fold"/>
</dbReference>
<evidence type="ECO:0000259" key="1">
    <source>
        <dbReference type="Pfam" id="PF00561"/>
    </source>
</evidence>
<organism evidence="3 5">
    <name type="scientific">Colwellia hornerae</name>
    <dbReference type="NCBI Taxonomy" id="89402"/>
    <lineage>
        <taxon>Bacteria</taxon>
        <taxon>Pseudomonadati</taxon>
        <taxon>Pseudomonadota</taxon>
        <taxon>Gammaproteobacteria</taxon>
        <taxon>Alteromonadales</taxon>
        <taxon>Colwelliaceae</taxon>
        <taxon>Colwellia</taxon>
    </lineage>
</organism>
<dbReference type="Gene3D" id="3.40.50.1820">
    <property type="entry name" value="alpha/beta hydrolase"/>
    <property type="match status" value="1"/>
</dbReference>
<dbReference type="GO" id="GO:0016787">
    <property type="term" value="F:hydrolase activity"/>
    <property type="evidence" value="ECO:0007669"/>
    <property type="project" value="UniProtKB-KW"/>
</dbReference>